<reference evidence="1 2" key="1">
    <citation type="submission" date="2024-06" db="EMBL/GenBank/DDBJ databases">
        <title>The Natural Products Discovery Center: Release of the First 8490 Sequenced Strains for Exploring Actinobacteria Biosynthetic Diversity.</title>
        <authorList>
            <person name="Kalkreuter E."/>
            <person name="Kautsar S.A."/>
            <person name="Yang D."/>
            <person name="Bader C.D."/>
            <person name="Teijaro C.N."/>
            <person name="Fluegel L."/>
            <person name="Davis C.M."/>
            <person name="Simpson J.R."/>
            <person name="Lauterbach L."/>
            <person name="Steele A.D."/>
            <person name="Gui C."/>
            <person name="Meng S."/>
            <person name="Li G."/>
            <person name="Viehrig K."/>
            <person name="Ye F."/>
            <person name="Su P."/>
            <person name="Kiefer A.F."/>
            <person name="Nichols A."/>
            <person name="Cepeda A.J."/>
            <person name="Yan W."/>
            <person name="Fan B."/>
            <person name="Jiang Y."/>
            <person name="Adhikari A."/>
            <person name="Zheng C.-J."/>
            <person name="Schuster L."/>
            <person name="Cowan T.M."/>
            <person name="Smanski M.J."/>
            <person name="Chevrette M.G."/>
            <person name="De Carvalho L.P.S."/>
            <person name="Shen B."/>
        </authorList>
    </citation>
    <scope>NUCLEOTIDE SEQUENCE [LARGE SCALE GENOMIC DNA]</scope>
    <source>
        <strain evidence="1 2">NPDC033843</strain>
    </source>
</reference>
<organism evidence="1 2">
    <name type="scientific">Streptomyces sp. 900129855</name>
    <dbReference type="NCBI Taxonomy" id="3155129"/>
    <lineage>
        <taxon>Bacteria</taxon>
        <taxon>Bacillati</taxon>
        <taxon>Actinomycetota</taxon>
        <taxon>Actinomycetes</taxon>
        <taxon>Kitasatosporales</taxon>
        <taxon>Streptomycetaceae</taxon>
        <taxon>Streptomyces</taxon>
    </lineage>
</organism>
<evidence type="ECO:0000313" key="2">
    <source>
        <dbReference type="Proteomes" id="UP001550739"/>
    </source>
</evidence>
<accession>A0ABV2ZXS2</accession>
<protein>
    <submittedName>
        <fullName evidence="1">Uncharacterized protein</fullName>
    </submittedName>
</protein>
<gene>
    <name evidence="1" type="ORF">AB0E89_40785</name>
</gene>
<dbReference type="RefSeq" id="WP_334582984.1">
    <property type="nucleotide sequence ID" value="NZ_JBEZVE010000032.1"/>
</dbReference>
<proteinExistence type="predicted"/>
<dbReference type="EMBL" id="JBEZVE010000032">
    <property type="protein sequence ID" value="MEU3786795.1"/>
    <property type="molecule type" value="Genomic_DNA"/>
</dbReference>
<sequence>MVAPRWAAAGTILTQIADRVPYVRMYAEDEAHTLGKGLAFGKPGIASFDLSDGGCVFSPKPTA</sequence>
<name>A0ABV2ZXS2_9ACTN</name>
<comment type="caution">
    <text evidence="1">The sequence shown here is derived from an EMBL/GenBank/DDBJ whole genome shotgun (WGS) entry which is preliminary data.</text>
</comment>
<evidence type="ECO:0000313" key="1">
    <source>
        <dbReference type="EMBL" id="MEU3786795.1"/>
    </source>
</evidence>
<keyword evidence="2" id="KW-1185">Reference proteome</keyword>
<dbReference type="Proteomes" id="UP001550739">
    <property type="component" value="Unassembled WGS sequence"/>
</dbReference>